<dbReference type="GO" id="GO:0010485">
    <property type="term" value="F:histone H4 acetyltransferase activity"/>
    <property type="evidence" value="ECO:0007669"/>
    <property type="project" value="InterPro"/>
</dbReference>
<evidence type="ECO:0000256" key="2">
    <source>
        <dbReference type="ARBA" id="ARBA00004496"/>
    </source>
</evidence>
<proteinExistence type="inferred from homology"/>
<comment type="similarity">
    <text evidence="3">Belongs to the acetyltransferase family. NAA40 subfamily.</text>
</comment>
<dbReference type="GO" id="GO:0043998">
    <property type="term" value="F:histone H2A acetyltransferase activity"/>
    <property type="evidence" value="ECO:0007669"/>
    <property type="project" value="InterPro"/>
</dbReference>
<keyword evidence="8" id="KW-0539">Nucleus</keyword>
<comment type="catalytic activity">
    <reaction evidence="10">
        <text>N-terminal L-seryl-[histone H2A] + acetyl-CoA = N-terminal N(alpha)-acetyl-L-seryl-[histone H2A] + CoA + H(+)</text>
        <dbReference type="Rhea" id="RHEA:50600"/>
        <dbReference type="Rhea" id="RHEA-COMP:12742"/>
        <dbReference type="Rhea" id="RHEA-COMP:12744"/>
        <dbReference type="ChEBI" id="CHEBI:15378"/>
        <dbReference type="ChEBI" id="CHEBI:57287"/>
        <dbReference type="ChEBI" id="CHEBI:57288"/>
        <dbReference type="ChEBI" id="CHEBI:64738"/>
        <dbReference type="ChEBI" id="CHEBI:83690"/>
        <dbReference type="EC" id="2.3.1.257"/>
    </reaction>
</comment>
<organism evidence="14 15">
    <name type="scientific">Plasmodium inui San Antonio 1</name>
    <dbReference type="NCBI Taxonomy" id="1237626"/>
    <lineage>
        <taxon>Eukaryota</taxon>
        <taxon>Sar</taxon>
        <taxon>Alveolata</taxon>
        <taxon>Apicomplexa</taxon>
        <taxon>Aconoidasida</taxon>
        <taxon>Haemosporida</taxon>
        <taxon>Plasmodiidae</taxon>
        <taxon>Plasmodium</taxon>
        <taxon>Plasmodium (Plasmodium)</taxon>
    </lineage>
</organism>
<evidence type="ECO:0000313" key="14">
    <source>
        <dbReference type="EMBL" id="EUD69163.1"/>
    </source>
</evidence>
<evidence type="ECO:0000256" key="6">
    <source>
        <dbReference type="ARBA" id="ARBA00022490"/>
    </source>
</evidence>
<dbReference type="GeneID" id="20035300"/>
<keyword evidence="15" id="KW-1185">Reference proteome</keyword>
<sequence>MNNESEKKASQSDVVVTTGGKSSKIRNIRKSIDKKGGPERKKKENVKYNNGDLIRVVKTCKHNDSIFDFIDGSYRRYFLVKRGNGVAPHTQVGHDPPNEQGAQSTHPPFIFFESLNAFELKKHPAGEAIFTTLFHMTKGNMERLYNESNFLSRGWSDEKKWKELRSDKCKLILGFVKKAESSEEGITSDEQNVSESLLTGSEPNLSFLQRIHTKGKNESTKEVDDYLNKHSLVSFVHYRLTADYSPNAHTTVCYLYEIQIVPEFTKMGIGKHLIGMLEALCRRINVRKILCTVLKSNINAVSFYKNKCSFQMDESSPDNFASEDSEECEYEILKRVVCS</sequence>
<feature type="domain" description="N-acetyltransferase" evidence="13">
    <location>
        <begin position="195"/>
        <end position="335"/>
    </location>
</feature>
<dbReference type="CDD" id="cd04301">
    <property type="entry name" value="NAT_SF"/>
    <property type="match status" value="1"/>
</dbReference>
<dbReference type="InterPro" id="IPR039949">
    <property type="entry name" value="NAA40"/>
</dbReference>
<feature type="compositionally biased region" description="Basic and acidic residues" evidence="12">
    <location>
        <begin position="30"/>
        <end position="44"/>
    </location>
</feature>
<evidence type="ECO:0000256" key="9">
    <source>
        <dbReference type="ARBA" id="ARBA00023315"/>
    </source>
</evidence>
<evidence type="ECO:0000256" key="7">
    <source>
        <dbReference type="ARBA" id="ARBA00022679"/>
    </source>
</evidence>
<feature type="region of interest" description="Disordered" evidence="12">
    <location>
        <begin position="1"/>
        <end position="44"/>
    </location>
</feature>
<evidence type="ECO:0000313" key="15">
    <source>
        <dbReference type="Proteomes" id="UP000030640"/>
    </source>
</evidence>
<evidence type="ECO:0000256" key="3">
    <source>
        <dbReference type="ARBA" id="ARBA00008870"/>
    </source>
</evidence>
<feature type="compositionally biased region" description="Basic and acidic residues" evidence="12">
    <location>
        <begin position="1"/>
        <end position="10"/>
    </location>
</feature>
<evidence type="ECO:0000256" key="4">
    <source>
        <dbReference type="ARBA" id="ARBA00012950"/>
    </source>
</evidence>
<evidence type="ECO:0000256" key="5">
    <source>
        <dbReference type="ARBA" id="ARBA00015043"/>
    </source>
</evidence>
<dbReference type="EMBL" id="KI965460">
    <property type="protein sequence ID" value="EUD69163.1"/>
    <property type="molecule type" value="Genomic_DNA"/>
</dbReference>
<keyword evidence="7" id="KW-0808">Transferase</keyword>
<dbReference type="Gene3D" id="3.40.630.30">
    <property type="match status" value="1"/>
</dbReference>
<accession>W7ACX8</accession>
<dbReference type="Proteomes" id="UP000030640">
    <property type="component" value="Unassembled WGS sequence"/>
</dbReference>
<evidence type="ECO:0000256" key="11">
    <source>
        <dbReference type="ARBA" id="ARBA00049524"/>
    </source>
</evidence>
<dbReference type="PANTHER" id="PTHR20531:SF1">
    <property type="entry name" value="N-ALPHA-ACETYLTRANSFERASE 40"/>
    <property type="match status" value="1"/>
</dbReference>
<evidence type="ECO:0000256" key="10">
    <source>
        <dbReference type="ARBA" id="ARBA00047821"/>
    </source>
</evidence>
<dbReference type="OrthoDB" id="424551at2759"/>
<evidence type="ECO:0000256" key="12">
    <source>
        <dbReference type="SAM" id="MobiDB-lite"/>
    </source>
</evidence>
<dbReference type="Pfam" id="PF00583">
    <property type="entry name" value="Acetyltransf_1"/>
    <property type="match status" value="1"/>
</dbReference>
<dbReference type="VEuPathDB" id="PlasmoDB:C922_00026"/>
<evidence type="ECO:0000259" key="13">
    <source>
        <dbReference type="PROSITE" id="PS51186"/>
    </source>
</evidence>
<dbReference type="PANTHER" id="PTHR20531">
    <property type="entry name" value="N-ALPHA-ACETYLTRANSFERASE 40"/>
    <property type="match status" value="1"/>
</dbReference>
<comment type="subcellular location">
    <subcellularLocation>
        <location evidence="2">Cytoplasm</location>
    </subcellularLocation>
    <subcellularLocation>
        <location evidence="1">Nucleus</location>
    </subcellularLocation>
</comment>
<dbReference type="RefSeq" id="XP_008813865.1">
    <property type="nucleotide sequence ID" value="XM_008815643.1"/>
</dbReference>
<dbReference type="AlphaFoldDB" id="W7ACX8"/>
<dbReference type="EC" id="2.3.1.257" evidence="4"/>
<evidence type="ECO:0000256" key="1">
    <source>
        <dbReference type="ARBA" id="ARBA00004123"/>
    </source>
</evidence>
<dbReference type="GO" id="GO:0005634">
    <property type="term" value="C:nucleus"/>
    <property type="evidence" value="ECO:0007669"/>
    <property type="project" value="UniProtKB-SubCell"/>
</dbReference>
<reference evidence="14 15" key="1">
    <citation type="submission" date="2013-02" db="EMBL/GenBank/DDBJ databases">
        <title>The Genome Sequence of Plasmodium inui San Antonio 1.</title>
        <authorList>
            <consortium name="The Broad Institute Genome Sequencing Platform"/>
            <consortium name="The Broad Institute Genome Sequencing Center for Infectious Disease"/>
            <person name="Neafsey D."/>
            <person name="Cheeseman I."/>
            <person name="Volkman S."/>
            <person name="Adams J."/>
            <person name="Walker B."/>
            <person name="Young S.K."/>
            <person name="Zeng Q."/>
            <person name="Gargeya S."/>
            <person name="Fitzgerald M."/>
            <person name="Haas B."/>
            <person name="Abouelleil A."/>
            <person name="Alvarado L."/>
            <person name="Arachchi H.M."/>
            <person name="Berlin A.M."/>
            <person name="Chapman S.B."/>
            <person name="Dewar J."/>
            <person name="Goldberg J."/>
            <person name="Griggs A."/>
            <person name="Gujja S."/>
            <person name="Hansen M."/>
            <person name="Howarth C."/>
            <person name="Imamovic A."/>
            <person name="Larimer J."/>
            <person name="McCowan C."/>
            <person name="Murphy C."/>
            <person name="Neiman D."/>
            <person name="Pearson M."/>
            <person name="Priest M."/>
            <person name="Roberts A."/>
            <person name="Saif S."/>
            <person name="Shea T."/>
            <person name="Sisk P."/>
            <person name="Sykes S."/>
            <person name="Wortman J."/>
            <person name="Nusbaum C."/>
            <person name="Birren B."/>
        </authorList>
    </citation>
    <scope>NUCLEOTIDE SEQUENCE [LARGE SCALE GENOMIC DNA]</scope>
    <source>
        <strain evidence="14 15">San Antonio 1</strain>
    </source>
</reference>
<evidence type="ECO:0000256" key="8">
    <source>
        <dbReference type="ARBA" id="ARBA00023242"/>
    </source>
</evidence>
<gene>
    <name evidence="14" type="ORF">C922_00026</name>
</gene>
<keyword evidence="9" id="KW-0012">Acyltransferase</keyword>
<comment type="catalytic activity">
    <reaction evidence="11">
        <text>N-terminal L-seryl-[histone H4] + acetyl-CoA = N-terminal N(alpha)-acetyl-L-seryl-[histone H4] + CoA + H(+)</text>
        <dbReference type="Rhea" id="RHEA:50596"/>
        <dbReference type="Rhea" id="RHEA-COMP:12740"/>
        <dbReference type="Rhea" id="RHEA-COMP:12743"/>
        <dbReference type="ChEBI" id="CHEBI:15378"/>
        <dbReference type="ChEBI" id="CHEBI:57287"/>
        <dbReference type="ChEBI" id="CHEBI:57288"/>
        <dbReference type="ChEBI" id="CHEBI:64738"/>
        <dbReference type="ChEBI" id="CHEBI:83690"/>
        <dbReference type="EC" id="2.3.1.257"/>
    </reaction>
</comment>
<keyword evidence="6" id="KW-0963">Cytoplasm</keyword>
<dbReference type="SUPFAM" id="SSF55729">
    <property type="entry name" value="Acyl-CoA N-acyltransferases (Nat)"/>
    <property type="match status" value="1"/>
</dbReference>
<feature type="compositionally biased region" description="Polar residues" evidence="12">
    <location>
        <begin position="11"/>
        <end position="21"/>
    </location>
</feature>
<dbReference type="GO" id="GO:0005737">
    <property type="term" value="C:cytoplasm"/>
    <property type="evidence" value="ECO:0007669"/>
    <property type="project" value="UniProtKB-SubCell"/>
</dbReference>
<dbReference type="PROSITE" id="PS51186">
    <property type="entry name" value="GNAT"/>
    <property type="match status" value="1"/>
</dbReference>
<dbReference type="InterPro" id="IPR000182">
    <property type="entry name" value="GNAT_dom"/>
</dbReference>
<dbReference type="InterPro" id="IPR016181">
    <property type="entry name" value="Acyl_CoA_acyltransferase"/>
</dbReference>
<protein>
    <recommendedName>
        <fullName evidence="5">N-alpha-acetyltransferase 40</fullName>
        <ecNumber evidence="4">2.3.1.257</ecNumber>
    </recommendedName>
</protein>
<dbReference type="GO" id="GO:1990189">
    <property type="term" value="F:protein N-terminal-serine acetyltransferase activity"/>
    <property type="evidence" value="ECO:0007669"/>
    <property type="project" value="UniProtKB-EC"/>
</dbReference>
<name>W7ACX8_9APIC</name>